<evidence type="ECO:0000313" key="2">
    <source>
        <dbReference type="Proteomes" id="UP000594261"/>
    </source>
</evidence>
<organism evidence="1 2">
    <name type="scientific">Quercus lobata</name>
    <name type="common">Valley oak</name>
    <dbReference type="NCBI Taxonomy" id="97700"/>
    <lineage>
        <taxon>Eukaryota</taxon>
        <taxon>Viridiplantae</taxon>
        <taxon>Streptophyta</taxon>
        <taxon>Embryophyta</taxon>
        <taxon>Tracheophyta</taxon>
        <taxon>Spermatophyta</taxon>
        <taxon>Magnoliopsida</taxon>
        <taxon>eudicotyledons</taxon>
        <taxon>Gunneridae</taxon>
        <taxon>Pentapetalae</taxon>
        <taxon>rosids</taxon>
        <taxon>fabids</taxon>
        <taxon>Fagales</taxon>
        <taxon>Fagaceae</taxon>
        <taxon>Quercus</taxon>
    </lineage>
</organism>
<sequence length="76" mass="8217">MAVIKLPPNETYPAIFVLGGSTVDTGNNDNRVTPSKANYSPYGNDFKGKVATGRFSDGKDDPGYKLGGPKFFVLRF</sequence>
<dbReference type="EnsemblPlants" id="QL02p014729:mrna">
    <property type="protein sequence ID" value="QL02p014729:mrna"/>
    <property type="gene ID" value="QL02p014729"/>
</dbReference>
<reference evidence="1" key="2">
    <citation type="submission" date="2021-01" db="UniProtKB">
        <authorList>
            <consortium name="EnsemblPlants"/>
        </authorList>
    </citation>
    <scope>IDENTIFICATION</scope>
</reference>
<dbReference type="InterPro" id="IPR050592">
    <property type="entry name" value="GDSL_lipolytic_enzyme"/>
</dbReference>
<dbReference type="AlphaFoldDB" id="A0A7N2KT51"/>
<keyword evidence="2" id="KW-1185">Reference proteome</keyword>
<dbReference type="OMA" id="MTSIHVW"/>
<dbReference type="InterPro" id="IPR036514">
    <property type="entry name" value="SGNH_hydro_sf"/>
</dbReference>
<dbReference type="Gramene" id="QL02p014729:mrna">
    <property type="protein sequence ID" value="QL02p014729:mrna"/>
    <property type="gene ID" value="QL02p014729"/>
</dbReference>
<dbReference type="Gene3D" id="3.40.50.1110">
    <property type="entry name" value="SGNH hydrolase"/>
    <property type="match status" value="1"/>
</dbReference>
<proteinExistence type="predicted"/>
<dbReference type="PANTHER" id="PTHR45642">
    <property type="entry name" value="GDSL ESTERASE/LIPASE EXL3"/>
    <property type="match status" value="1"/>
</dbReference>
<dbReference type="InParanoid" id="A0A7N2KT51"/>
<dbReference type="Proteomes" id="UP000594261">
    <property type="component" value="Chromosome 2"/>
</dbReference>
<name>A0A7N2KT51_QUELO</name>
<protein>
    <submittedName>
        <fullName evidence="1">Uncharacterized protein</fullName>
    </submittedName>
</protein>
<reference evidence="2" key="1">
    <citation type="journal article" date="2016" name="G3 (Bethesda)">
        <title>First Draft Assembly and Annotation of the Genome of a California Endemic Oak Quercus lobata Nee (Fagaceae).</title>
        <authorList>
            <person name="Sork V.L."/>
            <person name="Fitz-Gibbon S.T."/>
            <person name="Puiu D."/>
            <person name="Crepeau M."/>
            <person name="Gugger P.F."/>
            <person name="Sherman R."/>
            <person name="Stevens K."/>
            <person name="Langley C.H."/>
            <person name="Pellegrini M."/>
            <person name="Salzberg S.L."/>
        </authorList>
    </citation>
    <scope>NUCLEOTIDE SEQUENCE [LARGE SCALE GENOMIC DNA]</scope>
    <source>
        <strain evidence="2">cv. SW786</strain>
    </source>
</reference>
<evidence type="ECO:0000313" key="1">
    <source>
        <dbReference type="EnsemblPlants" id="QL02p014729:mrna"/>
    </source>
</evidence>
<dbReference type="PANTHER" id="PTHR45642:SF95">
    <property type="entry name" value="GDSL-LIKE LIPASE_ACYLHYDROLASE FAMILY PROTEIN, EXPRESSED"/>
    <property type="match status" value="1"/>
</dbReference>
<accession>A0A7N2KT51</accession>